<protein>
    <recommendedName>
        <fullName evidence="3">Large ribosomal subunit protein eL14 domain-containing protein</fullName>
    </recommendedName>
</protein>
<evidence type="ECO:0000313" key="5">
    <source>
        <dbReference type="Proteomes" id="UP000054270"/>
    </source>
</evidence>
<keyword evidence="5" id="KW-1185">Reference proteome</keyword>
<proteinExistence type="predicted"/>
<dbReference type="PANTHER" id="PTHR11127:SF2">
    <property type="entry name" value="LARGE RIBOSOMAL SUBUNIT PROTEIN EL14"/>
    <property type="match status" value="1"/>
</dbReference>
<dbReference type="GO" id="GO:0042273">
    <property type="term" value="P:ribosomal large subunit biogenesis"/>
    <property type="evidence" value="ECO:0007669"/>
    <property type="project" value="TreeGrafter"/>
</dbReference>
<dbReference type="InterPro" id="IPR039660">
    <property type="entry name" value="Ribosomal_eL14"/>
</dbReference>
<dbReference type="GO" id="GO:0022625">
    <property type="term" value="C:cytosolic large ribosomal subunit"/>
    <property type="evidence" value="ECO:0007669"/>
    <property type="project" value="TreeGrafter"/>
</dbReference>
<dbReference type="Gene3D" id="2.30.30.30">
    <property type="match status" value="1"/>
</dbReference>
<feature type="non-terminal residue" evidence="4">
    <location>
        <position position="81"/>
    </location>
</feature>
<dbReference type="STRING" id="945553.A0A0D2NZ66"/>
<organism evidence="4 5">
    <name type="scientific">Hypholoma sublateritium (strain FD-334 SS-4)</name>
    <dbReference type="NCBI Taxonomy" id="945553"/>
    <lineage>
        <taxon>Eukaryota</taxon>
        <taxon>Fungi</taxon>
        <taxon>Dikarya</taxon>
        <taxon>Basidiomycota</taxon>
        <taxon>Agaricomycotina</taxon>
        <taxon>Agaricomycetes</taxon>
        <taxon>Agaricomycetidae</taxon>
        <taxon>Agaricales</taxon>
        <taxon>Agaricineae</taxon>
        <taxon>Strophariaceae</taxon>
        <taxon>Hypholoma</taxon>
    </lineage>
</organism>
<dbReference type="GO" id="GO:0006412">
    <property type="term" value="P:translation"/>
    <property type="evidence" value="ECO:0007669"/>
    <property type="project" value="InterPro"/>
</dbReference>
<feature type="non-terminal residue" evidence="4">
    <location>
        <position position="1"/>
    </location>
</feature>
<dbReference type="Pfam" id="PF01929">
    <property type="entry name" value="Ribosomal_L14e"/>
    <property type="match status" value="1"/>
</dbReference>
<dbReference type="GO" id="GO:0003735">
    <property type="term" value="F:structural constituent of ribosome"/>
    <property type="evidence" value="ECO:0007669"/>
    <property type="project" value="InterPro"/>
</dbReference>
<dbReference type="EMBL" id="KN817721">
    <property type="protein sequence ID" value="KJA13695.1"/>
    <property type="molecule type" value="Genomic_DNA"/>
</dbReference>
<evidence type="ECO:0000313" key="4">
    <source>
        <dbReference type="EMBL" id="KJA13695.1"/>
    </source>
</evidence>
<gene>
    <name evidence="4" type="ORF">HYPSUDRAFT_95774</name>
</gene>
<dbReference type="InterPro" id="IPR002784">
    <property type="entry name" value="Ribosomal_eL14_dom"/>
</dbReference>
<dbReference type="GO" id="GO:0003723">
    <property type="term" value="F:RNA binding"/>
    <property type="evidence" value="ECO:0007669"/>
    <property type="project" value="InterPro"/>
</dbReference>
<feature type="domain" description="Large ribosomal subunit protein eL14" evidence="3">
    <location>
        <begin position="6"/>
        <end position="80"/>
    </location>
</feature>
<keyword evidence="2" id="KW-0687">Ribonucleoprotein</keyword>
<dbReference type="InterPro" id="IPR014722">
    <property type="entry name" value="Rib_uL2_dom2"/>
</dbReference>
<evidence type="ECO:0000256" key="1">
    <source>
        <dbReference type="ARBA" id="ARBA00022980"/>
    </source>
</evidence>
<dbReference type="AlphaFoldDB" id="A0A0D2NZ66"/>
<evidence type="ECO:0000259" key="3">
    <source>
        <dbReference type="Pfam" id="PF01929"/>
    </source>
</evidence>
<accession>A0A0D2NZ66</accession>
<dbReference type="Gene3D" id="6.10.250.2270">
    <property type="match status" value="1"/>
</dbReference>
<dbReference type="OrthoDB" id="1875589at2759"/>
<reference evidence="5" key="1">
    <citation type="submission" date="2014-04" db="EMBL/GenBank/DDBJ databases">
        <title>Evolutionary Origins and Diversification of the Mycorrhizal Mutualists.</title>
        <authorList>
            <consortium name="DOE Joint Genome Institute"/>
            <consortium name="Mycorrhizal Genomics Consortium"/>
            <person name="Kohler A."/>
            <person name="Kuo A."/>
            <person name="Nagy L.G."/>
            <person name="Floudas D."/>
            <person name="Copeland A."/>
            <person name="Barry K.W."/>
            <person name="Cichocki N."/>
            <person name="Veneault-Fourrey C."/>
            <person name="LaButti K."/>
            <person name="Lindquist E.A."/>
            <person name="Lipzen A."/>
            <person name="Lundell T."/>
            <person name="Morin E."/>
            <person name="Murat C."/>
            <person name="Riley R."/>
            <person name="Ohm R."/>
            <person name="Sun H."/>
            <person name="Tunlid A."/>
            <person name="Henrissat B."/>
            <person name="Grigoriev I.V."/>
            <person name="Hibbett D.S."/>
            <person name="Martin F."/>
        </authorList>
    </citation>
    <scope>NUCLEOTIDE SEQUENCE [LARGE SCALE GENOMIC DNA]</scope>
    <source>
        <strain evidence="5">FD-334 SS-4</strain>
    </source>
</reference>
<dbReference type="PANTHER" id="PTHR11127">
    <property type="entry name" value="60S RIBOSOMAL PROTEIN L14"/>
    <property type="match status" value="1"/>
</dbReference>
<dbReference type="Proteomes" id="UP000054270">
    <property type="component" value="Unassembled WGS sequence"/>
</dbReference>
<keyword evidence="1" id="KW-0689">Ribosomal protein</keyword>
<evidence type="ECO:0000256" key="2">
    <source>
        <dbReference type="ARBA" id="ARBA00023274"/>
    </source>
</evidence>
<name>A0A0D2NZ66_HYPSF</name>
<sequence>TTDVSRQSYPFKHLTLTPHTVTSFPHAAGSDVAKKYLKTEAIVEKWTNSVGATKRAVIEKSRALSDCGRFSVMLAKKQRND</sequence>